<dbReference type="PANTHER" id="PTHR34281">
    <property type="entry name" value="PROTEIN EARLY FLOWERING 3"/>
    <property type="match status" value="1"/>
</dbReference>
<name>H6DAG6_HORVU</name>
<dbReference type="AlphaFoldDB" id="H6DAG6"/>
<evidence type="ECO:0000313" key="1">
    <source>
        <dbReference type="EMBL" id="AEZ53983.1"/>
    </source>
</evidence>
<sequence length="144" mass="15112">MRRAGGGGGGGSGEDKVMGPLFPRLHVNDTTLKGGGPRAPPRNKMALYEQFSVPSQRFAANTAPAAHRPAASFAAVSSASAGQAAWRYKSCFALPNQHSGIHTSPALLCIFTVAKNPLLPTPRDKLYIGMLLLAACLLKNNSIL</sequence>
<reference evidence="1" key="1">
    <citation type="journal article" date="2012" name="Proc. Natl. Acad. Sci. U.S.A.">
        <title>Induced mutations in circadian clock regulator Mat-a facilitated short-season adaptation and range extension in cultivated barley.</title>
        <authorList>
            <person name="Zakhrabekova S."/>
            <person name="Gough S.P."/>
            <person name="Braumann I."/>
            <person name="Muller A.H."/>
            <person name="Lundqvist J."/>
            <person name="Ahmann K."/>
            <person name="Dockter C."/>
            <person name="Matyszczak I."/>
            <person name="Kurowska M."/>
            <person name="Druka A."/>
            <person name="Waugh R."/>
            <person name="Graner A."/>
            <person name="Stein N."/>
            <person name="Steuernagel B."/>
            <person name="Lundqvist U."/>
            <person name="Hansson M."/>
        </authorList>
    </citation>
    <scope>NUCLEOTIDE SEQUENCE</scope>
</reference>
<protein>
    <submittedName>
        <fullName evidence="1">Early flowering protein 3 mutant eam8.k</fullName>
    </submittedName>
</protein>
<dbReference type="InterPro" id="IPR039319">
    <property type="entry name" value="ELF3-like"/>
</dbReference>
<proteinExistence type="predicted"/>
<gene>
    <name evidence="1" type="primary">ELF3</name>
</gene>
<dbReference type="PANTHER" id="PTHR34281:SF2">
    <property type="entry name" value="PROTEIN EARLY FLOWERING 3"/>
    <property type="match status" value="1"/>
</dbReference>
<organism evidence="1">
    <name type="scientific">Hordeum vulgare</name>
    <name type="common">Barley</name>
    <dbReference type="NCBI Taxonomy" id="4513"/>
    <lineage>
        <taxon>Eukaryota</taxon>
        <taxon>Viridiplantae</taxon>
        <taxon>Streptophyta</taxon>
        <taxon>Embryophyta</taxon>
        <taxon>Tracheophyta</taxon>
        <taxon>Spermatophyta</taxon>
        <taxon>Magnoliopsida</taxon>
        <taxon>Liliopsida</taxon>
        <taxon>Poales</taxon>
        <taxon>Poaceae</taxon>
        <taxon>BOP clade</taxon>
        <taxon>Pooideae</taxon>
        <taxon>Triticodae</taxon>
        <taxon>Triticeae</taxon>
        <taxon>Hordeinae</taxon>
        <taxon>Hordeum</taxon>
    </lineage>
</organism>
<accession>H6DAG6</accession>
<dbReference type="GO" id="GO:2000028">
    <property type="term" value="P:regulation of photoperiodism, flowering"/>
    <property type="evidence" value="ECO:0007669"/>
    <property type="project" value="InterPro"/>
</dbReference>
<dbReference type="EMBL" id="JN180297">
    <property type="protein sequence ID" value="AEZ53983.1"/>
    <property type="molecule type" value="Genomic_DNA"/>
</dbReference>